<accession>A0A3R8R9L0</accession>
<comment type="caution">
    <text evidence="1">The sequence shown here is derived from an EMBL/GenBank/DDBJ whole genome shotgun (WGS) entry which is preliminary data.</text>
</comment>
<proteinExistence type="predicted"/>
<dbReference type="SMART" id="SM00028">
    <property type="entry name" value="TPR"/>
    <property type="match status" value="4"/>
</dbReference>
<dbReference type="AlphaFoldDB" id="A0A3R8R9L0"/>
<evidence type="ECO:0000313" key="2">
    <source>
        <dbReference type="Proteomes" id="UP000286990"/>
    </source>
</evidence>
<dbReference type="InterPro" id="IPR019734">
    <property type="entry name" value="TPR_rpt"/>
</dbReference>
<dbReference type="Gene3D" id="1.25.40.10">
    <property type="entry name" value="Tetratricopeptide repeat domain"/>
    <property type="match status" value="2"/>
</dbReference>
<sequence>MLLFVLGATIAPGIVLSQEEGPITEEESAEVSFEDFSDEFQESFFEGLKQQGIQNYDKAINAFLKCKNLEPEKEVVSFELAKSYLLDKQYINAQEYAQEAVLEDPENYWYANTLAETLQAQNITVSTIKNQIPWNNRELKSNLATIYYELGNYQEAKNILMELEKTAKTDYLQSKINDSIAKQRNITNKVGISENKSIDADDLSGYQDRIQNLLDNTGEGESLLILTEEALEKYPLQPFLYYANGVALKMGNTPKEAKEALETALDYLIDDPVLENKIYKELSEVYGAMGNTEKANEYLNKVKPGF</sequence>
<dbReference type="SUPFAM" id="SSF48452">
    <property type="entry name" value="TPR-like"/>
    <property type="match status" value="2"/>
</dbReference>
<dbReference type="Proteomes" id="UP000286990">
    <property type="component" value="Unassembled WGS sequence"/>
</dbReference>
<gene>
    <name evidence="1" type="ORF">DZC72_05215</name>
</gene>
<protein>
    <recommendedName>
        <fullName evidence="3">Tetratricopeptide repeat protein</fullName>
    </recommendedName>
</protein>
<reference evidence="2" key="1">
    <citation type="submission" date="2018-12" db="EMBL/GenBank/DDBJ databases">
        <title>Maribacter lutimaris sp. nov., isolated from marine sediment.</title>
        <authorList>
            <person name="Kim K.K."/>
        </authorList>
    </citation>
    <scope>NUCLEOTIDE SEQUENCE [LARGE SCALE GENOMIC DNA]</scope>
    <source>
        <strain evidence="2">PoM-212</strain>
    </source>
</reference>
<name>A0A3R8R9L0_9FLAO</name>
<evidence type="ECO:0000313" key="1">
    <source>
        <dbReference type="EMBL" id="RRQ49983.1"/>
    </source>
</evidence>
<keyword evidence="2" id="KW-1185">Reference proteome</keyword>
<dbReference type="OrthoDB" id="1465784at2"/>
<evidence type="ECO:0008006" key="3">
    <source>
        <dbReference type="Google" id="ProtNLM"/>
    </source>
</evidence>
<dbReference type="EMBL" id="QUSX01000001">
    <property type="protein sequence ID" value="RRQ49983.1"/>
    <property type="molecule type" value="Genomic_DNA"/>
</dbReference>
<organism evidence="1 2">
    <name type="scientific">Maribacter algicola</name>
    <dbReference type="NCBI Taxonomy" id="2498892"/>
    <lineage>
        <taxon>Bacteria</taxon>
        <taxon>Pseudomonadati</taxon>
        <taxon>Bacteroidota</taxon>
        <taxon>Flavobacteriia</taxon>
        <taxon>Flavobacteriales</taxon>
        <taxon>Flavobacteriaceae</taxon>
        <taxon>Maribacter</taxon>
    </lineage>
</organism>
<dbReference type="InterPro" id="IPR011990">
    <property type="entry name" value="TPR-like_helical_dom_sf"/>
</dbReference>
<dbReference type="Pfam" id="PF13181">
    <property type="entry name" value="TPR_8"/>
    <property type="match status" value="1"/>
</dbReference>
<dbReference type="RefSeq" id="WP_125221798.1">
    <property type="nucleotide sequence ID" value="NZ_QUSX01000001.1"/>
</dbReference>